<evidence type="ECO:0000256" key="3">
    <source>
        <dbReference type="ARBA" id="ARBA00022544"/>
    </source>
</evidence>
<dbReference type="AlphaFoldDB" id="A0A841TEN1"/>
<comment type="caution">
    <text evidence="10">The sequence shown here is derived from an EMBL/GenBank/DDBJ whole genome shotgun (WGS) entry which is preliminary data.</text>
</comment>
<evidence type="ECO:0000256" key="1">
    <source>
        <dbReference type="ARBA" id="ARBA00004635"/>
    </source>
</evidence>
<organism evidence="10 11">
    <name type="scientific">Cohnella lubricantis</name>
    <dbReference type="NCBI Taxonomy" id="2163172"/>
    <lineage>
        <taxon>Bacteria</taxon>
        <taxon>Bacillati</taxon>
        <taxon>Bacillota</taxon>
        <taxon>Bacilli</taxon>
        <taxon>Bacillales</taxon>
        <taxon>Paenibacillaceae</taxon>
        <taxon>Cohnella</taxon>
    </lineage>
</organism>
<dbReference type="Proteomes" id="UP000574133">
    <property type="component" value="Unassembled WGS sequence"/>
</dbReference>
<dbReference type="PROSITE" id="PS51257">
    <property type="entry name" value="PROKAR_LIPOPROTEIN"/>
    <property type="match status" value="1"/>
</dbReference>
<dbReference type="GO" id="GO:0009847">
    <property type="term" value="P:spore germination"/>
    <property type="evidence" value="ECO:0007669"/>
    <property type="project" value="InterPro"/>
</dbReference>
<feature type="domain" description="Spore germination protein N-terminal" evidence="9">
    <location>
        <begin position="25"/>
        <end position="195"/>
    </location>
</feature>
<dbReference type="InterPro" id="IPR008844">
    <property type="entry name" value="Spore_GerAC-like"/>
</dbReference>
<evidence type="ECO:0000256" key="6">
    <source>
        <dbReference type="ARBA" id="ARBA00023139"/>
    </source>
</evidence>
<comment type="subcellular location">
    <subcellularLocation>
        <location evidence="1">Membrane</location>
        <topology evidence="1">Lipid-anchor</topology>
    </subcellularLocation>
</comment>
<evidence type="ECO:0000256" key="5">
    <source>
        <dbReference type="ARBA" id="ARBA00023136"/>
    </source>
</evidence>
<gene>
    <name evidence="10" type="ORF">H4Q31_14635</name>
</gene>
<dbReference type="InterPro" id="IPR046953">
    <property type="entry name" value="Spore_GerAC-like_C"/>
</dbReference>
<accession>A0A841TEN1</accession>
<evidence type="ECO:0000313" key="11">
    <source>
        <dbReference type="Proteomes" id="UP000574133"/>
    </source>
</evidence>
<dbReference type="Pfam" id="PF05504">
    <property type="entry name" value="Spore_GerAC"/>
    <property type="match status" value="1"/>
</dbReference>
<dbReference type="Gene3D" id="3.30.300.210">
    <property type="entry name" value="Nutrient germinant receptor protein C, domain 3"/>
    <property type="match status" value="1"/>
</dbReference>
<proteinExistence type="inferred from homology"/>
<evidence type="ECO:0000256" key="7">
    <source>
        <dbReference type="ARBA" id="ARBA00023288"/>
    </source>
</evidence>
<comment type="similarity">
    <text evidence="2">Belongs to the GerABKC lipoprotein family.</text>
</comment>
<dbReference type="Pfam" id="PF25198">
    <property type="entry name" value="Spore_GerAC_N"/>
    <property type="match status" value="1"/>
</dbReference>
<keyword evidence="3" id="KW-0309">Germination</keyword>
<evidence type="ECO:0000259" key="9">
    <source>
        <dbReference type="Pfam" id="PF25198"/>
    </source>
</evidence>
<evidence type="ECO:0000259" key="8">
    <source>
        <dbReference type="Pfam" id="PF05504"/>
    </source>
</evidence>
<protein>
    <submittedName>
        <fullName evidence="10">Ger(X)C family spore germination protein</fullName>
    </submittedName>
</protein>
<dbReference type="InterPro" id="IPR038501">
    <property type="entry name" value="Spore_GerAC_C_sf"/>
</dbReference>
<dbReference type="EMBL" id="JACJVN010000057">
    <property type="protein sequence ID" value="MBB6678525.1"/>
    <property type="molecule type" value="Genomic_DNA"/>
</dbReference>
<dbReference type="NCBIfam" id="TIGR02887">
    <property type="entry name" value="spore_ger_x_C"/>
    <property type="match status" value="1"/>
</dbReference>
<dbReference type="PANTHER" id="PTHR35789">
    <property type="entry name" value="SPORE GERMINATION PROTEIN B3"/>
    <property type="match status" value="1"/>
</dbReference>
<dbReference type="RefSeq" id="WP_185179795.1">
    <property type="nucleotide sequence ID" value="NZ_CBCSEP010000006.1"/>
</dbReference>
<keyword evidence="11" id="KW-1185">Reference proteome</keyword>
<sequence length="364" mass="42358">MRIAWIPAALFIVLLLAGCTNRSFKDIDKRLYVMAIGIDRPQDSEELYRLSFKLGLPSPGTGVEQNRSIVVSQESDSLPESIRLLKAKFDKEVDFNHTKLLIFGDSLARSDISQVVDYFVRRRDIQGIALLAVGSPNAEQVLKVSPKSEVFPGNSLFLSFEDNGTSSAYTVTEYLFDFFRRMYEDGLDPYMPVIEPAKDYYVINKVALFDKSKIIGILPPRETKSFKELLEQNRKMDMIVRSREEDFTMQVDYYRRRFSFYPKDNHRMIVKVKVGGNIEQTKEPVYDRNWADYEQAAAHTLRDQYLKTLNQLRDWRVDPFGFGLIYKAVHYRGDADWTRWEQMYPSVEFDIRPEVRITGTGIIR</sequence>
<evidence type="ECO:0000256" key="4">
    <source>
        <dbReference type="ARBA" id="ARBA00022729"/>
    </source>
</evidence>
<keyword evidence="6" id="KW-0564">Palmitate</keyword>
<keyword evidence="7" id="KW-0449">Lipoprotein</keyword>
<reference evidence="10 11" key="1">
    <citation type="submission" date="2020-08" db="EMBL/GenBank/DDBJ databases">
        <title>Cohnella phylogeny.</title>
        <authorList>
            <person name="Dunlap C."/>
        </authorList>
    </citation>
    <scope>NUCLEOTIDE SEQUENCE [LARGE SCALE GENOMIC DNA]</scope>
    <source>
        <strain evidence="10 11">DSM 103658</strain>
    </source>
</reference>
<dbReference type="InterPro" id="IPR057336">
    <property type="entry name" value="GerAC_N"/>
</dbReference>
<evidence type="ECO:0000313" key="10">
    <source>
        <dbReference type="EMBL" id="MBB6678525.1"/>
    </source>
</evidence>
<dbReference type="GO" id="GO:0016020">
    <property type="term" value="C:membrane"/>
    <property type="evidence" value="ECO:0007669"/>
    <property type="project" value="UniProtKB-SubCell"/>
</dbReference>
<keyword evidence="4" id="KW-0732">Signal</keyword>
<keyword evidence="5" id="KW-0472">Membrane</keyword>
<feature type="domain" description="Spore germination GerAC-like C-terminal" evidence="8">
    <location>
        <begin position="205"/>
        <end position="361"/>
    </location>
</feature>
<evidence type="ECO:0000256" key="2">
    <source>
        <dbReference type="ARBA" id="ARBA00007886"/>
    </source>
</evidence>
<name>A0A841TEN1_9BACL</name>
<dbReference type="PANTHER" id="PTHR35789:SF1">
    <property type="entry name" value="SPORE GERMINATION PROTEIN B3"/>
    <property type="match status" value="1"/>
</dbReference>